<dbReference type="InterPro" id="IPR002110">
    <property type="entry name" value="Ankyrin_rpt"/>
</dbReference>
<protein>
    <submittedName>
        <fullName evidence="4">Ankyrin repeat-containing domain protein</fullName>
    </submittedName>
</protein>
<sequence length="699" mass="77271">MSRDHLTKDTPTEILLMIGDELKKSNAFPALSSLTRVSRRLHDVFEPMLYKFNVQCKKTNRLSALVWGAEVGRLGTVQKALQYGEDVDFKHQAVIFPLTGGLTVINSIAAGAIHHASSNGFDEIVQCLLDHGASLITTAAGLCACAGAVEDDMGSPPLPPAGPTQVRGWYPLHLALCRKHSSTAELLLRHGAPFAMEDGQFPPKVRSGPGASETNKQFRAMFGAIHTAAAFGHHTLLPLMVQKAAERADGGWAVPESDVPFTSSAALVHEPTDIVNRWGYAGYPLHYAAVSSESNAETLRVLVELGADVDKRYNYNEYYSGMSTAPLLTPLGAAVRRGKWESVFTLLELGAEIAGIQRSRSKGVIEDAASTLQHAVYPVVPFDCGPQHWSGVGKTWRKQRNRFVRRLVKRCPGIDLNSCIPQHYLMRLRITSLLGLCAVSHLSDGHWRTVKGLAARLIKCGADVNYKDAHGATPLALLMAVYFRHVWAGQRPSPGRCFPPYNQSASIEKLSRIRDSIVELLQHGAIVQRPEEGLKVIKMPITPYMKLECANVTMYPAIMLLNSSHPRLRLAGLKIFRLVARHEAKQAGPDKKQELERGLGRLFRSVRQSLVFPSVLYTGSAPRNCRKFFIRDFCFQSCPNQIVFANGVPRKRKPRQCTCPLTDEVSPAELGRRAGVRRWRVHVTVDDNYYLAIAGRKRS</sequence>
<evidence type="ECO:0000256" key="1">
    <source>
        <dbReference type="ARBA" id="ARBA00022737"/>
    </source>
</evidence>
<evidence type="ECO:0000313" key="5">
    <source>
        <dbReference type="Proteomes" id="UP001301769"/>
    </source>
</evidence>
<comment type="caution">
    <text evidence="4">The sequence shown here is derived from an EMBL/GenBank/DDBJ whole genome shotgun (WGS) entry which is preliminary data.</text>
</comment>
<evidence type="ECO:0000256" key="3">
    <source>
        <dbReference type="PROSITE-ProRule" id="PRU00023"/>
    </source>
</evidence>
<dbReference type="Pfam" id="PF00023">
    <property type="entry name" value="Ank"/>
    <property type="match status" value="2"/>
</dbReference>
<reference evidence="4" key="1">
    <citation type="journal article" date="2023" name="Mol. Phylogenet. Evol.">
        <title>Genome-scale phylogeny and comparative genomics of the fungal order Sordariales.</title>
        <authorList>
            <person name="Hensen N."/>
            <person name="Bonometti L."/>
            <person name="Westerberg I."/>
            <person name="Brannstrom I.O."/>
            <person name="Guillou S."/>
            <person name="Cros-Aarteil S."/>
            <person name="Calhoun S."/>
            <person name="Haridas S."/>
            <person name="Kuo A."/>
            <person name="Mondo S."/>
            <person name="Pangilinan J."/>
            <person name="Riley R."/>
            <person name="LaButti K."/>
            <person name="Andreopoulos B."/>
            <person name="Lipzen A."/>
            <person name="Chen C."/>
            <person name="Yan M."/>
            <person name="Daum C."/>
            <person name="Ng V."/>
            <person name="Clum A."/>
            <person name="Steindorff A."/>
            <person name="Ohm R.A."/>
            <person name="Martin F."/>
            <person name="Silar P."/>
            <person name="Natvig D.O."/>
            <person name="Lalanne C."/>
            <person name="Gautier V."/>
            <person name="Ament-Velasquez S.L."/>
            <person name="Kruys A."/>
            <person name="Hutchinson M.I."/>
            <person name="Powell A.J."/>
            <person name="Barry K."/>
            <person name="Miller A.N."/>
            <person name="Grigoriev I.V."/>
            <person name="Debuchy R."/>
            <person name="Gladieux P."/>
            <person name="Hiltunen Thoren M."/>
            <person name="Johannesson H."/>
        </authorList>
    </citation>
    <scope>NUCLEOTIDE SEQUENCE</scope>
    <source>
        <strain evidence="4">PSN293</strain>
    </source>
</reference>
<evidence type="ECO:0000256" key="2">
    <source>
        <dbReference type="ARBA" id="ARBA00023043"/>
    </source>
</evidence>
<feature type="repeat" description="ANK" evidence="3">
    <location>
        <begin position="280"/>
        <end position="314"/>
    </location>
</feature>
<dbReference type="InterPro" id="IPR051165">
    <property type="entry name" value="Multifunctional_ANK_Repeat"/>
</dbReference>
<dbReference type="PROSITE" id="PS50297">
    <property type="entry name" value="ANK_REP_REGION"/>
    <property type="match status" value="2"/>
</dbReference>
<reference evidence="4" key="2">
    <citation type="submission" date="2023-05" db="EMBL/GenBank/DDBJ databases">
        <authorList>
            <consortium name="Lawrence Berkeley National Laboratory"/>
            <person name="Steindorff A."/>
            <person name="Hensen N."/>
            <person name="Bonometti L."/>
            <person name="Westerberg I."/>
            <person name="Brannstrom I.O."/>
            <person name="Guillou S."/>
            <person name="Cros-Aarteil S."/>
            <person name="Calhoun S."/>
            <person name="Haridas S."/>
            <person name="Kuo A."/>
            <person name="Mondo S."/>
            <person name="Pangilinan J."/>
            <person name="Riley R."/>
            <person name="Labutti K."/>
            <person name="Andreopoulos B."/>
            <person name="Lipzen A."/>
            <person name="Chen C."/>
            <person name="Yanf M."/>
            <person name="Daum C."/>
            <person name="Ng V."/>
            <person name="Clum A."/>
            <person name="Ohm R."/>
            <person name="Martin F."/>
            <person name="Silar P."/>
            <person name="Natvig D."/>
            <person name="Lalanne C."/>
            <person name="Gautier V."/>
            <person name="Ament-Velasquez S.L."/>
            <person name="Kruys A."/>
            <person name="Hutchinson M.I."/>
            <person name="Powell A.J."/>
            <person name="Barry K."/>
            <person name="Miller A.N."/>
            <person name="Grigoriev I.V."/>
            <person name="Debuchy R."/>
            <person name="Gladieux P."/>
            <person name="Thoren M.H."/>
            <person name="Johannesson H."/>
        </authorList>
    </citation>
    <scope>NUCLEOTIDE SEQUENCE</scope>
    <source>
        <strain evidence="4">PSN293</strain>
    </source>
</reference>
<organism evidence="4 5">
    <name type="scientific">Rhypophila decipiens</name>
    <dbReference type="NCBI Taxonomy" id="261697"/>
    <lineage>
        <taxon>Eukaryota</taxon>
        <taxon>Fungi</taxon>
        <taxon>Dikarya</taxon>
        <taxon>Ascomycota</taxon>
        <taxon>Pezizomycotina</taxon>
        <taxon>Sordariomycetes</taxon>
        <taxon>Sordariomycetidae</taxon>
        <taxon>Sordariales</taxon>
        <taxon>Naviculisporaceae</taxon>
        <taxon>Rhypophila</taxon>
    </lineage>
</organism>
<dbReference type="PANTHER" id="PTHR24123:SF33">
    <property type="entry name" value="PROTEIN HOS4"/>
    <property type="match status" value="1"/>
</dbReference>
<dbReference type="PROSITE" id="PS50088">
    <property type="entry name" value="ANK_REPEAT"/>
    <property type="match status" value="2"/>
</dbReference>
<dbReference type="PANTHER" id="PTHR24123">
    <property type="entry name" value="ANKYRIN REPEAT-CONTAINING"/>
    <property type="match status" value="1"/>
</dbReference>
<gene>
    <name evidence="4" type="ORF">QBC37DRAFT_370546</name>
</gene>
<keyword evidence="5" id="KW-1185">Reference proteome</keyword>
<feature type="repeat" description="ANK" evidence="3">
    <location>
        <begin position="167"/>
        <end position="199"/>
    </location>
</feature>
<dbReference type="AlphaFoldDB" id="A0AAN6YCM7"/>
<dbReference type="EMBL" id="MU858064">
    <property type="protein sequence ID" value="KAK4216889.1"/>
    <property type="molecule type" value="Genomic_DNA"/>
</dbReference>
<dbReference type="SUPFAM" id="SSF48403">
    <property type="entry name" value="Ankyrin repeat"/>
    <property type="match status" value="1"/>
</dbReference>
<name>A0AAN6YCM7_9PEZI</name>
<proteinExistence type="predicted"/>
<keyword evidence="1" id="KW-0677">Repeat</keyword>
<dbReference type="SMART" id="SM00248">
    <property type="entry name" value="ANK"/>
    <property type="match status" value="6"/>
</dbReference>
<dbReference type="InterPro" id="IPR036770">
    <property type="entry name" value="Ankyrin_rpt-contain_sf"/>
</dbReference>
<dbReference type="Gene3D" id="1.25.40.20">
    <property type="entry name" value="Ankyrin repeat-containing domain"/>
    <property type="match status" value="2"/>
</dbReference>
<keyword evidence="2 3" id="KW-0040">ANK repeat</keyword>
<evidence type="ECO:0000313" key="4">
    <source>
        <dbReference type="EMBL" id="KAK4216889.1"/>
    </source>
</evidence>
<dbReference type="Proteomes" id="UP001301769">
    <property type="component" value="Unassembled WGS sequence"/>
</dbReference>
<accession>A0AAN6YCM7</accession>